<protein>
    <recommendedName>
        <fullName evidence="3">UPF0122 protein FYJ60_01710</fullName>
    </recommendedName>
</protein>
<feature type="coiled-coil region" evidence="4">
    <location>
        <begin position="47"/>
        <end position="74"/>
    </location>
</feature>
<dbReference type="NCBIfam" id="NF045758">
    <property type="entry name" value="YlxM"/>
    <property type="match status" value="1"/>
</dbReference>
<comment type="caution">
    <text evidence="5">The sequence shown here is derived from an EMBL/GenBank/DDBJ whole genome shotgun (WGS) entry which is preliminary data.</text>
</comment>
<dbReference type="Proteomes" id="UP000466864">
    <property type="component" value="Unassembled WGS sequence"/>
</dbReference>
<dbReference type="PANTHER" id="PTHR40083">
    <property type="entry name" value="UPF0122 PROTEIN CBO2450/CLC_2298"/>
    <property type="match status" value="1"/>
</dbReference>
<dbReference type="InterPro" id="IPR054831">
    <property type="entry name" value="UPF0122_fam_protein"/>
</dbReference>
<dbReference type="PANTHER" id="PTHR40083:SF1">
    <property type="entry name" value="UPF0122 PROTEIN YLXM"/>
    <property type="match status" value="1"/>
</dbReference>
<gene>
    <name evidence="5" type="ORF">FYJ60_01710</name>
</gene>
<keyword evidence="6" id="KW-1185">Reference proteome</keyword>
<dbReference type="InterPro" id="IPR013324">
    <property type="entry name" value="RNA_pol_sigma_r3/r4-like"/>
</dbReference>
<dbReference type="HAMAP" id="MF_00245">
    <property type="entry name" value="UPF0122"/>
    <property type="match status" value="1"/>
</dbReference>
<dbReference type="InterPro" id="IPR036388">
    <property type="entry name" value="WH-like_DNA-bd_sf"/>
</dbReference>
<dbReference type="EMBL" id="VUMV01000001">
    <property type="protein sequence ID" value="MST81054.1"/>
    <property type="molecule type" value="Genomic_DNA"/>
</dbReference>
<evidence type="ECO:0000256" key="1">
    <source>
        <dbReference type="ARBA" id="ARBA00008720"/>
    </source>
</evidence>
<evidence type="ECO:0000313" key="6">
    <source>
        <dbReference type="Proteomes" id="UP000466864"/>
    </source>
</evidence>
<comment type="function">
    <text evidence="2 3">Might take part in the signal recognition particle (SRP) pathway. This is inferred from the conservation of its genetic proximity to ftsY/ffh. May be a regulatory protein.</text>
</comment>
<sequence length="113" mass="13345">MESFVEKSLLFDFYGELLTEHQRRIFQEIVFNDYSAAEVARDEGISRQGVHDLMKRIEKTLEDYENRLHMVQRFLAIRGRVRKIQELTENPGDSAEEALRQIRSISSDILEEL</sequence>
<dbReference type="Gene3D" id="1.10.10.10">
    <property type="entry name" value="Winged helix-like DNA-binding domain superfamily/Winged helix DNA-binding domain"/>
    <property type="match status" value="1"/>
</dbReference>
<evidence type="ECO:0000256" key="4">
    <source>
        <dbReference type="SAM" id="Coils"/>
    </source>
</evidence>
<dbReference type="AlphaFoldDB" id="A0A7X2TMB2"/>
<proteinExistence type="inferred from homology"/>
<evidence type="ECO:0000313" key="5">
    <source>
        <dbReference type="EMBL" id="MST81054.1"/>
    </source>
</evidence>
<accession>A0A7X2TMB2</accession>
<dbReference type="InterPro" id="IPR007394">
    <property type="entry name" value="UPF0122"/>
</dbReference>
<dbReference type="Pfam" id="PF04297">
    <property type="entry name" value="UPF0122"/>
    <property type="match status" value="1"/>
</dbReference>
<comment type="similarity">
    <text evidence="1 3">Belongs to the UPF0122 family.</text>
</comment>
<name>A0A7X2TMB2_9FIRM</name>
<dbReference type="SUPFAM" id="SSF88659">
    <property type="entry name" value="Sigma3 and sigma4 domains of RNA polymerase sigma factors"/>
    <property type="match status" value="1"/>
</dbReference>
<evidence type="ECO:0000256" key="2">
    <source>
        <dbReference type="ARBA" id="ARBA00024764"/>
    </source>
</evidence>
<evidence type="ECO:0000256" key="3">
    <source>
        <dbReference type="HAMAP-Rule" id="MF_00245"/>
    </source>
</evidence>
<reference evidence="5 6" key="1">
    <citation type="submission" date="2019-08" db="EMBL/GenBank/DDBJ databases">
        <title>In-depth cultivation of the pig gut microbiome towards novel bacterial diversity and tailored functional studies.</title>
        <authorList>
            <person name="Wylensek D."/>
            <person name="Hitch T.C.A."/>
            <person name="Clavel T."/>
        </authorList>
    </citation>
    <scope>NUCLEOTIDE SEQUENCE [LARGE SCALE GENOMIC DNA]</scope>
    <source>
        <strain evidence="5 6">Oil+RF-744-WCA-WT-13</strain>
    </source>
</reference>
<keyword evidence="5" id="KW-0238">DNA-binding</keyword>
<dbReference type="GO" id="GO:0003677">
    <property type="term" value="F:DNA binding"/>
    <property type="evidence" value="ECO:0007669"/>
    <property type="project" value="UniProtKB-KW"/>
</dbReference>
<keyword evidence="4" id="KW-0175">Coiled coil</keyword>
<organism evidence="5 6">
    <name type="scientific">Bilifractor porci</name>
    <dbReference type="NCBI Taxonomy" id="2606636"/>
    <lineage>
        <taxon>Bacteria</taxon>
        <taxon>Bacillati</taxon>
        <taxon>Bacillota</taxon>
        <taxon>Clostridia</taxon>
        <taxon>Lachnospirales</taxon>
        <taxon>Lachnospiraceae</taxon>
        <taxon>Bilifractor</taxon>
    </lineage>
</organism>
<dbReference type="RefSeq" id="WP_154457070.1">
    <property type="nucleotide sequence ID" value="NZ_VUMV01000001.1"/>
</dbReference>